<sequence>MTALPLDPSDLASGLIPERDPEQLHPLTAPSDGVPPVIDTPTALEGAVRALVAGTGPVAVDAERASGFRYGQRAFLVQLRREGSGTILIDPEAFEDLADINEALRGVEWILHAAHQDLPCLHEVGMSPDALFDTELAARLAGLPRVGLGPVVETMMGLKLAKEHSAADWSTRPLPQPWLNYAALDVEVLIPLRELMGALLRGQGKEEIARQEFEAERTAPDPAPKKDRWRRTHGLHQLRKPAQLAAVRELWMEREHLAEAKDRAPGRLLPDTALIAAARAMPRTVPQLIATSGFVGRFASKEAPRWLAALQRARTTEDLPLLHVKSDTPPPPRAWAERHPEAAARYQTAKDRVAREAEKLGMPSENLITPAILKQICWRPPQTVDLSGMSQELYRLGARTWQVERTAAVLTVAFLDPDQLRK</sequence>
<name>A0A496PKS3_9MICC</name>
<dbReference type="AlphaFoldDB" id="A0A496PKS3"/>
<dbReference type="EMBL" id="QQXL01000002">
    <property type="protein sequence ID" value="RKW71007.1"/>
    <property type="molecule type" value="Genomic_DNA"/>
</dbReference>
<comment type="caution">
    <text evidence="3">The sequence shown here is derived from an EMBL/GenBank/DDBJ whole genome shotgun (WGS) entry which is preliminary data.</text>
</comment>
<dbReference type="InterPro" id="IPR012337">
    <property type="entry name" value="RNaseH-like_sf"/>
</dbReference>
<dbReference type="InterPro" id="IPR002562">
    <property type="entry name" value="3'-5'_exonuclease_dom"/>
</dbReference>
<dbReference type="RefSeq" id="WP_121484343.1">
    <property type="nucleotide sequence ID" value="NZ_QQXL01000002.1"/>
</dbReference>
<dbReference type="Pfam" id="PF01612">
    <property type="entry name" value="DNA_pol_A_exo1"/>
    <property type="match status" value="1"/>
</dbReference>
<keyword evidence="4" id="KW-1185">Reference proteome</keyword>
<evidence type="ECO:0000256" key="1">
    <source>
        <dbReference type="SAM" id="MobiDB-lite"/>
    </source>
</evidence>
<dbReference type="InterPro" id="IPR044876">
    <property type="entry name" value="HRDC_dom_sf"/>
</dbReference>
<dbReference type="GO" id="GO:0006139">
    <property type="term" value="P:nucleobase-containing compound metabolic process"/>
    <property type="evidence" value="ECO:0007669"/>
    <property type="project" value="InterPro"/>
</dbReference>
<dbReference type="SUPFAM" id="SSF53098">
    <property type="entry name" value="Ribonuclease H-like"/>
    <property type="match status" value="1"/>
</dbReference>
<dbReference type="SUPFAM" id="SSF47819">
    <property type="entry name" value="HRDC-like"/>
    <property type="match status" value="1"/>
</dbReference>
<feature type="region of interest" description="Disordered" evidence="1">
    <location>
        <begin position="1"/>
        <end position="36"/>
    </location>
</feature>
<dbReference type="GO" id="GO:0008408">
    <property type="term" value="F:3'-5' exonuclease activity"/>
    <property type="evidence" value="ECO:0007669"/>
    <property type="project" value="InterPro"/>
</dbReference>
<dbReference type="InterPro" id="IPR051086">
    <property type="entry name" value="RNase_D-like"/>
</dbReference>
<dbReference type="Gene3D" id="3.30.420.10">
    <property type="entry name" value="Ribonuclease H-like superfamily/Ribonuclease H"/>
    <property type="match status" value="1"/>
</dbReference>
<dbReference type="InterPro" id="IPR002121">
    <property type="entry name" value="HRDC_dom"/>
</dbReference>
<gene>
    <name evidence="3" type="ORF">DWQ67_04160</name>
</gene>
<dbReference type="Pfam" id="PF18305">
    <property type="entry name" value="DNA_pol_A_exoN"/>
    <property type="match status" value="1"/>
</dbReference>
<accession>A0A496PKS3</accession>
<dbReference type="SMART" id="SM00341">
    <property type="entry name" value="HRDC"/>
    <property type="match status" value="1"/>
</dbReference>
<organism evidence="3 4">
    <name type="scientific">Galactobacter caseinivorans</name>
    <dbReference type="NCBI Taxonomy" id="2676123"/>
    <lineage>
        <taxon>Bacteria</taxon>
        <taxon>Bacillati</taxon>
        <taxon>Actinomycetota</taxon>
        <taxon>Actinomycetes</taxon>
        <taxon>Micrococcales</taxon>
        <taxon>Micrococcaceae</taxon>
        <taxon>Galactobacter</taxon>
    </lineage>
</organism>
<dbReference type="PANTHER" id="PTHR47649">
    <property type="entry name" value="RIBONUCLEASE D"/>
    <property type="match status" value="1"/>
</dbReference>
<dbReference type="GO" id="GO:0003676">
    <property type="term" value="F:nucleic acid binding"/>
    <property type="evidence" value="ECO:0007669"/>
    <property type="project" value="InterPro"/>
</dbReference>
<feature type="domain" description="HRDC" evidence="2">
    <location>
        <begin position="240"/>
        <end position="320"/>
    </location>
</feature>
<dbReference type="SMART" id="SM00474">
    <property type="entry name" value="35EXOc"/>
    <property type="match status" value="1"/>
</dbReference>
<dbReference type="InterPro" id="IPR036397">
    <property type="entry name" value="RNaseH_sf"/>
</dbReference>
<feature type="compositionally biased region" description="Basic and acidic residues" evidence="1">
    <location>
        <begin position="211"/>
        <end position="226"/>
    </location>
</feature>
<dbReference type="PANTHER" id="PTHR47649:SF1">
    <property type="entry name" value="RIBONUCLEASE D"/>
    <property type="match status" value="1"/>
</dbReference>
<reference evidence="3 4" key="1">
    <citation type="submission" date="2018-07" db="EMBL/GenBank/DDBJ databases">
        <title>Arthrobacter sp. nov., isolated from raw cow's milk with high bacterial count.</title>
        <authorList>
            <person name="Hahne J."/>
            <person name="Isele D."/>
            <person name="Lipski A."/>
        </authorList>
    </citation>
    <scope>NUCLEOTIDE SEQUENCE [LARGE SCALE GENOMIC DNA]</scope>
    <source>
        <strain evidence="3 4">JZ R-183</strain>
    </source>
</reference>
<dbReference type="CDD" id="cd06142">
    <property type="entry name" value="RNaseD_exo"/>
    <property type="match status" value="1"/>
</dbReference>
<dbReference type="PROSITE" id="PS50967">
    <property type="entry name" value="HRDC"/>
    <property type="match status" value="1"/>
</dbReference>
<evidence type="ECO:0000259" key="2">
    <source>
        <dbReference type="PROSITE" id="PS50967"/>
    </source>
</evidence>
<protein>
    <submittedName>
        <fullName evidence="3">Ribonuclease D</fullName>
    </submittedName>
</protein>
<dbReference type="InterPro" id="IPR010997">
    <property type="entry name" value="HRDC-like_sf"/>
</dbReference>
<proteinExistence type="predicted"/>
<dbReference type="Pfam" id="PF00570">
    <property type="entry name" value="HRDC"/>
    <property type="match status" value="1"/>
</dbReference>
<dbReference type="Gene3D" id="1.10.150.80">
    <property type="entry name" value="HRDC domain"/>
    <property type="match status" value="2"/>
</dbReference>
<dbReference type="GO" id="GO:0000166">
    <property type="term" value="F:nucleotide binding"/>
    <property type="evidence" value="ECO:0007669"/>
    <property type="project" value="InterPro"/>
</dbReference>
<evidence type="ECO:0000313" key="4">
    <source>
        <dbReference type="Proteomes" id="UP000273119"/>
    </source>
</evidence>
<dbReference type="InterPro" id="IPR041605">
    <property type="entry name" value="Exo_C"/>
</dbReference>
<evidence type="ECO:0000313" key="3">
    <source>
        <dbReference type="EMBL" id="RKW71007.1"/>
    </source>
</evidence>
<feature type="region of interest" description="Disordered" evidence="1">
    <location>
        <begin position="211"/>
        <end position="230"/>
    </location>
</feature>
<dbReference type="Proteomes" id="UP000273119">
    <property type="component" value="Unassembled WGS sequence"/>
</dbReference>